<sequence>MTIGIGKEMGDLHYFQKTDTIDHVFQVDGDHTSELEKVPKKFWGDAIMAVAFLINLMPSRVLDYRTPLHMLSTFHSIPSLLSLDPKDVSNSPFQGEHPYCQCENLAHLEFSDYLTELPIDEILGLGLNQNCVGLQTDIELQGESSSAVEGNETFAVFQSLPSISAPVVYKTYHKRKKVEDDTVSTELK</sequence>
<name>A0AAD4YVW2_PRUDU</name>
<dbReference type="AlphaFoldDB" id="A0AAD4YVW2"/>
<dbReference type="EMBL" id="JAJFAZ020000006">
    <property type="protein sequence ID" value="KAI5323320.1"/>
    <property type="molecule type" value="Genomic_DNA"/>
</dbReference>
<proteinExistence type="predicted"/>
<keyword evidence="2" id="KW-1185">Reference proteome</keyword>
<evidence type="ECO:0000313" key="2">
    <source>
        <dbReference type="Proteomes" id="UP001054821"/>
    </source>
</evidence>
<comment type="caution">
    <text evidence="1">The sequence shown here is derived from an EMBL/GenBank/DDBJ whole genome shotgun (WGS) entry which is preliminary data.</text>
</comment>
<organism evidence="1 2">
    <name type="scientific">Prunus dulcis</name>
    <name type="common">Almond</name>
    <name type="synonym">Amygdalus dulcis</name>
    <dbReference type="NCBI Taxonomy" id="3755"/>
    <lineage>
        <taxon>Eukaryota</taxon>
        <taxon>Viridiplantae</taxon>
        <taxon>Streptophyta</taxon>
        <taxon>Embryophyta</taxon>
        <taxon>Tracheophyta</taxon>
        <taxon>Spermatophyta</taxon>
        <taxon>Magnoliopsida</taxon>
        <taxon>eudicotyledons</taxon>
        <taxon>Gunneridae</taxon>
        <taxon>Pentapetalae</taxon>
        <taxon>rosids</taxon>
        <taxon>fabids</taxon>
        <taxon>Rosales</taxon>
        <taxon>Rosaceae</taxon>
        <taxon>Amygdaloideae</taxon>
        <taxon>Amygdaleae</taxon>
        <taxon>Prunus</taxon>
    </lineage>
</organism>
<gene>
    <name evidence="1" type="ORF">L3X38_032392</name>
</gene>
<evidence type="ECO:0000313" key="1">
    <source>
        <dbReference type="EMBL" id="KAI5323320.1"/>
    </source>
</evidence>
<protein>
    <submittedName>
        <fullName evidence="1">Uncharacterized protein</fullName>
    </submittedName>
</protein>
<reference evidence="1 2" key="1">
    <citation type="journal article" date="2022" name="G3 (Bethesda)">
        <title>Whole-genome sequence and methylome profiling of the almond [Prunus dulcis (Mill.) D.A. Webb] cultivar 'Nonpareil'.</title>
        <authorList>
            <person name="D'Amico-Willman K.M."/>
            <person name="Ouma W.Z."/>
            <person name="Meulia T."/>
            <person name="Sideli G.M."/>
            <person name="Gradziel T.M."/>
            <person name="Fresnedo-Ramirez J."/>
        </authorList>
    </citation>
    <scope>NUCLEOTIDE SEQUENCE [LARGE SCALE GENOMIC DNA]</scope>
    <source>
        <strain evidence="1">Clone GOH B32 T37-40</strain>
    </source>
</reference>
<dbReference type="Proteomes" id="UP001054821">
    <property type="component" value="Chromosome 6"/>
</dbReference>
<accession>A0AAD4YVW2</accession>